<reference evidence="1" key="1">
    <citation type="journal article" date="2023" name="G3 (Bethesda)">
        <title>Whole genome assemblies of Zophobas morio and Tenebrio molitor.</title>
        <authorList>
            <person name="Kaur S."/>
            <person name="Stinson S.A."/>
            <person name="diCenzo G.C."/>
        </authorList>
    </citation>
    <scope>NUCLEOTIDE SEQUENCE</scope>
    <source>
        <strain evidence="1">QUZm001</strain>
    </source>
</reference>
<dbReference type="AlphaFoldDB" id="A0AA38I6A4"/>
<accession>A0AA38I6A4</accession>
<name>A0AA38I6A4_9CUCU</name>
<organism evidence="1 2">
    <name type="scientific">Zophobas morio</name>
    <dbReference type="NCBI Taxonomy" id="2755281"/>
    <lineage>
        <taxon>Eukaryota</taxon>
        <taxon>Metazoa</taxon>
        <taxon>Ecdysozoa</taxon>
        <taxon>Arthropoda</taxon>
        <taxon>Hexapoda</taxon>
        <taxon>Insecta</taxon>
        <taxon>Pterygota</taxon>
        <taxon>Neoptera</taxon>
        <taxon>Endopterygota</taxon>
        <taxon>Coleoptera</taxon>
        <taxon>Polyphaga</taxon>
        <taxon>Cucujiformia</taxon>
        <taxon>Tenebrionidae</taxon>
        <taxon>Zophobas</taxon>
    </lineage>
</organism>
<evidence type="ECO:0000313" key="2">
    <source>
        <dbReference type="Proteomes" id="UP001168821"/>
    </source>
</evidence>
<proteinExistence type="predicted"/>
<comment type="caution">
    <text evidence="1">The sequence shown here is derived from an EMBL/GenBank/DDBJ whole genome shotgun (WGS) entry which is preliminary data.</text>
</comment>
<dbReference type="Proteomes" id="UP001168821">
    <property type="component" value="Unassembled WGS sequence"/>
</dbReference>
<gene>
    <name evidence="1" type="ORF">Zmor_018103</name>
</gene>
<keyword evidence="2" id="KW-1185">Reference proteome</keyword>
<dbReference type="EMBL" id="JALNTZ010000005">
    <property type="protein sequence ID" value="KAJ3652108.1"/>
    <property type="molecule type" value="Genomic_DNA"/>
</dbReference>
<protein>
    <submittedName>
        <fullName evidence="1">Uncharacterized protein</fullName>
    </submittedName>
</protein>
<sequence length="145" mass="16170">MGLRFGTANGTSHSSTERFSSCGKIWHGKPIPLPYLKTVTGIQGNEEYGDIDSSEDEFTDCDETDANLAENSRLEVGEKPREDDIDDNDDVLEDLCIVSSDALGLKNLNTQKYLLQVLLCQFLQEMAISALLENISLLVVKQYRH</sequence>
<evidence type="ECO:0000313" key="1">
    <source>
        <dbReference type="EMBL" id="KAJ3652108.1"/>
    </source>
</evidence>